<sequence>MHHHNLFLQFEAHFRQTPDKTLIDTPDGRRYAYGEVLETSRRLAGVLQSLDVQSGDRVAVQVDKSPEAIMLYLACLQAGAVYLPLNTGYTGAEIAYFLGDAAPQLYVCPPARASDANRFYQEGLVVHVESLGTAGDGSLMERAADAEPMTEIACLEADDLAAILYTSGTTGRSKGAMLSHANLASNSRALAEAWRFTADDHLLHALPIFHTHGLFVACNIVLTVGASMTFLPRLDVEQLLDLMPRATVLMGVPTFYTRLLQSPRLDREAVANMRLFVSGSAPLLAETHDQFRERTGHVILERYGMTETNMNTSNPYDGERRPGTVGFPLPGSEVRITDRDSGAELPRGETGRVEVRGDNVFRGYWQMPEKTRSEFRDDGFFITGDLGRIDADGYLHIVGRDKDLVISGGYNVYPKEVEQLIDELPGVAESAVFGVGHPDLGEGVTAVIVAREGEVAPDEAAVQAALADRLARYKQPKRVFTIEALPRNVMGKVQKNQLRDAYADLYAVKEVAATAG</sequence>
<reference evidence="5 6" key="1">
    <citation type="submission" date="2019-07" db="EMBL/GenBank/DDBJ databases">
        <title>Whole genome shotgun sequence of Halomonas halophila NBRC 102604.</title>
        <authorList>
            <person name="Hosoyama A."/>
            <person name="Uohara A."/>
            <person name="Ohji S."/>
            <person name="Ichikawa N."/>
        </authorList>
    </citation>
    <scope>NUCLEOTIDE SEQUENCE [LARGE SCALE GENOMIC DNA]</scope>
    <source>
        <strain evidence="5 6">NBRC 102604</strain>
    </source>
</reference>
<dbReference type="PROSITE" id="PS00455">
    <property type="entry name" value="AMP_BINDING"/>
    <property type="match status" value="1"/>
</dbReference>
<dbReference type="EMBL" id="BJUS01000029">
    <property type="protein sequence ID" value="GEK73808.1"/>
    <property type="molecule type" value="Genomic_DNA"/>
</dbReference>
<name>A0ABQ0U5K4_9GAMM</name>
<dbReference type="PANTHER" id="PTHR43201">
    <property type="entry name" value="ACYL-COA SYNTHETASE"/>
    <property type="match status" value="1"/>
</dbReference>
<dbReference type="NCBIfam" id="NF005702">
    <property type="entry name" value="PRK07514.1"/>
    <property type="match status" value="1"/>
</dbReference>
<proteinExistence type="inferred from homology"/>
<dbReference type="Proteomes" id="UP000321121">
    <property type="component" value="Unassembled WGS sequence"/>
</dbReference>
<dbReference type="CDD" id="cd05941">
    <property type="entry name" value="MCS"/>
    <property type="match status" value="1"/>
</dbReference>
<dbReference type="Pfam" id="PF13193">
    <property type="entry name" value="AMP-binding_C"/>
    <property type="match status" value="1"/>
</dbReference>
<feature type="domain" description="AMP-binding enzyme C-terminal" evidence="4">
    <location>
        <begin position="416"/>
        <end position="492"/>
    </location>
</feature>
<feature type="domain" description="AMP-dependent synthetase/ligase" evidence="3">
    <location>
        <begin position="10"/>
        <end position="365"/>
    </location>
</feature>
<protein>
    <submittedName>
        <fullName evidence="5">Malonyl-CoA synthase</fullName>
    </submittedName>
</protein>
<dbReference type="InterPro" id="IPR042099">
    <property type="entry name" value="ANL_N_sf"/>
</dbReference>
<dbReference type="Pfam" id="PF00501">
    <property type="entry name" value="AMP-binding"/>
    <property type="match status" value="1"/>
</dbReference>
<evidence type="ECO:0000313" key="5">
    <source>
        <dbReference type="EMBL" id="GEK73808.1"/>
    </source>
</evidence>
<comment type="similarity">
    <text evidence="1">Belongs to the ATP-dependent AMP-binding enzyme family.</text>
</comment>
<keyword evidence="6" id="KW-1185">Reference proteome</keyword>
<accession>A0ABQ0U5K4</accession>
<organism evidence="5 6">
    <name type="scientific">Halomonas halophila</name>
    <dbReference type="NCBI Taxonomy" id="29573"/>
    <lineage>
        <taxon>Bacteria</taxon>
        <taxon>Pseudomonadati</taxon>
        <taxon>Pseudomonadota</taxon>
        <taxon>Gammaproteobacteria</taxon>
        <taxon>Oceanospirillales</taxon>
        <taxon>Halomonadaceae</taxon>
        <taxon>Halomonas</taxon>
    </lineage>
</organism>
<evidence type="ECO:0000259" key="3">
    <source>
        <dbReference type="Pfam" id="PF00501"/>
    </source>
</evidence>
<dbReference type="InterPro" id="IPR045851">
    <property type="entry name" value="AMP-bd_C_sf"/>
</dbReference>
<dbReference type="InterPro" id="IPR025110">
    <property type="entry name" value="AMP-bd_C"/>
</dbReference>
<evidence type="ECO:0000256" key="1">
    <source>
        <dbReference type="ARBA" id="ARBA00006432"/>
    </source>
</evidence>
<evidence type="ECO:0000313" key="6">
    <source>
        <dbReference type="Proteomes" id="UP000321121"/>
    </source>
</evidence>
<feature type="region of interest" description="Disordered" evidence="2">
    <location>
        <begin position="309"/>
        <end position="328"/>
    </location>
</feature>
<comment type="caution">
    <text evidence="5">The sequence shown here is derived from an EMBL/GenBank/DDBJ whole genome shotgun (WGS) entry which is preliminary data.</text>
</comment>
<dbReference type="InterPro" id="IPR020845">
    <property type="entry name" value="AMP-binding_CS"/>
</dbReference>
<evidence type="ECO:0000259" key="4">
    <source>
        <dbReference type="Pfam" id="PF13193"/>
    </source>
</evidence>
<dbReference type="InterPro" id="IPR000873">
    <property type="entry name" value="AMP-dep_synth/lig_dom"/>
</dbReference>
<dbReference type="RefSeq" id="WP_146909488.1">
    <property type="nucleotide sequence ID" value="NZ_BJUS01000029.1"/>
</dbReference>
<dbReference type="PANTHER" id="PTHR43201:SF8">
    <property type="entry name" value="ACYL-COA SYNTHETASE FAMILY MEMBER 3"/>
    <property type="match status" value="1"/>
</dbReference>
<gene>
    <name evidence="5" type="ORF">HHA04nite_23520</name>
</gene>
<dbReference type="Gene3D" id="3.30.300.30">
    <property type="match status" value="1"/>
</dbReference>
<dbReference type="Gene3D" id="3.40.50.12780">
    <property type="entry name" value="N-terminal domain of ligase-like"/>
    <property type="match status" value="1"/>
</dbReference>
<evidence type="ECO:0000256" key="2">
    <source>
        <dbReference type="SAM" id="MobiDB-lite"/>
    </source>
</evidence>
<dbReference type="SUPFAM" id="SSF56801">
    <property type="entry name" value="Acetyl-CoA synthetase-like"/>
    <property type="match status" value="1"/>
</dbReference>